<gene>
    <name evidence="2" type="ORF">ACFFN0_09905</name>
</gene>
<feature type="compositionally biased region" description="Pro residues" evidence="1">
    <location>
        <begin position="383"/>
        <end position="392"/>
    </location>
</feature>
<evidence type="ECO:0000313" key="2">
    <source>
        <dbReference type="EMBL" id="MFB9732357.1"/>
    </source>
</evidence>
<feature type="region of interest" description="Disordered" evidence="1">
    <location>
        <begin position="359"/>
        <end position="394"/>
    </location>
</feature>
<comment type="caution">
    <text evidence="2">The sequence shown here is derived from an EMBL/GenBank/DDBJ whole genome shotgun (WGS) entry which is preliminary data.</text>
</comment>
<evidence type="ECO:0000256" key="1">
    <source>
        <dbReference type="SAM" id="MobiDB-lite"/>
    </source>
</evidence>
<accession>A0ABV5V3M4</accession>
<evidence type="ECO:0000313" key="3">
    <source>
        <dbReference type="Proteomes" id="UP001589613"/>
    </source>
</evidence>
<dbReference type="RefSeq" id="WP_377466282.1">
    <property type="nucleotide sequence ID" value="NZ_JBHMAX010000017.1"/>
</dbReference>
<dbReference type="Proteomes" id="UP001589613">
    <property type="component" value="Unassembled WGS sequence"/>
</dbReference>
<dbReference type="EMBL" id="JBHMAX010000017">
    <property type="protein sequence ID" value="MFB9732357.1"/>
    <property type="molecule type" value="Genomic_DNA"/>
</dbReference>
<keyword evidence="3" id="KW-1185">Reference proteome</keyword>
<sequence length="875" mass="93201">MAVHDELEAVMAAGRWENLRPYVLADPDSAVHRSVAEWYRSRHAHWAEVYRWDLFQREQDPAVDGRGALRILALAFLPPARAARELGRLSSGWGRAPWDALGVEVALSRGADFCRSFLDAASRLTFGKEELWSVGWLARFGLPLVQAGVAELPDEPTFGHAWSAMFGGTREHPLVEEMRDTPFLAEGLAVALATPDAFARFETMRVPGQELELALAQLVAERVLDRERVVDSVLEALTRQDSDHSQRALARILGALELEADDAAARLPLLLHLLATARGPVTAVLLPAVIAAAGDEEIPAVATTVFTRPEKAQRTTLLRALVAKDAPWGRPARVQALQVAADLPDRALAERAGRTLARLGAEPAPPPGPAPGGDAAPSQLWTDPPPVDPPRPVTVVEPHEASMRAALSRLTAATDPSDGAMFWDGAVRWAFADARAAVAWARGLGDRVYEMDVPAGLTPLRAEPWDLVGPAEHRRLRETTARFHTGVRAPYDPDSYGVTSRSTTQALHKVLMSETTRRLGEIPLVVSTPTRTDGTLELPALVERLRGYAAGGHLVGPVDLFVALARLEEVDPGRAAELDGVAVGLWSEEETGGMQRPPRSRRHVDAAQLVRDWIRGGGLPPLRVSHRDGALDVAPPTLPVPAEAFGGIPPSLVAGHEDGVHMEYSDWSVGAETDVGVVPAWADLLAARMQRSFDQKGRFPPKLLPALAASPRPGPAVVHAVTATLSHADEDCRLLAVDAALTLMGRGLWDPAGHTTCCQHLLADGQLRLARLAHSWEQLVLAGGLRLLWPTAVAVLDGACGLAKKPPGLAEVLGMLRRYVPAVPDVVVPGSVSALATSKGSSKAKVEAAAFVQSATAGAATAGAATAGAATEAAS</sequence>
<organism evidence="2 3">
    <name type="scientific">Ornithinimicrobium kibberense</name>
    <dbReference type="NCBI Taxonomy" id="282060"/>
    <lineage>
        <taxon>Bacteria</taxon>
        <taxon>Bacillati</taxon>
        <taxon>Actinomycetota</taxon>
        <taxon>Actinomycetes</taxon>
        <taxon>Micrococcales</taxon>
        <taxon>Ornithinimicrobiaceae</taxon>
        <taxon>Ornithinimicrobium</taxon>
    </lineage>
</organism>
<protein>
    <recommendedName>
        <fullName evidence="4">HEAT repeat protein</fullName>
    </recommendedName>
</protein>
<name>A0ABV5V3M4_9MICO</name>
<reference evidence="2 3" key="1">
    <citation type="submission" date="2024-09" db="EMBL/GenBank/DDBJ databases">
        <authorList>
            <person name="Sun Q."/>
            <person name="Mori K."/>
        </authorList>
    </citation>
    <scope>NUCLEOTIDE SEQUENCE [LARGE SCALE GENOMIC DNA]</scope>
    <source>
        <strain evidence="2 3">JCM 12763</strain>
    </source>
</reference>
<proteinExistence type="predicted"/>
<evidence type="ECO:0008006" key="4">
    <source>
        <dbReference type="Google" id="ProtNLM"/>
    </source>
</evidence>